<sequence length="72" mass="8033">MVRRRNLLMLWVLGPLACGQAASGQVASRPAGPGRHLKIDRARRQVILDAAVSVRQDPLEFFLCTRGTKDYE</sequence>
<dbReference type="AlphaFoldDB" id="A0A0F8Y4Q2"/>
<comment type="caution">
    <text evidence="1">The sequence shown here is derived from an EMBL/GenBank/DDBJ whole genome shotgun (WGS) entry which is preliminary data.</text>
</comment>
<accession>A0A0F8Y4Q2</accession>
<reference evidence="1" key="1">
    <citation type="journal article" date="2015" name="Nature">
        <title>Complex archaea that bridge the gap between prokaryotes and eukaryotes.</title>
        <authorList>
            <person name="Spang A."/>
            <person name="Saw J.H."/>
            <person name="Jorgensen S.L."/>
            <person name="Zaremba-Niedzwiedzka K."/>
            <person name="Martijn J."/>
            <person name="Lind A.E."/>
            <person name="van Eijk R."/>
            <person name="Schleper C."/>
            <person name="Guy L."/>
            <person name="Ettema T.J."/>
        </authorList>
    </citation>
    <scope>NUCLEOTIDE SEQUENCE</scope>
</reference>
<proteinExistence type="predicted"/>
<gene>
    <name evidence="1" type="ORF">LCGC14_2865460</name>
</gene>
<organism evidence="1">
    <name type="scientific">marine sediment metagenome</name>
    <dbReference type="NCBI Taxonomy" id="412755"/>
    <lineage>
        <taxon>unclassified sequences</taxon>
        <taxon>metagenomes</taxon>
        <taxon>ecological metagenomes</taxon>
    </lineage>
</organism>
<dbReference type="EMBL" id="LAZR01055484">
    <property type="protein sequence ID" value="KKK76258.1"/>
    <property type="molecule type" value="Genomic_DNA"/>
</dbReference>
<evidence type="ECO:0000313" key="1">
    <source>
        <dbReference type="EMBL" id="KKK76258.1"/>
    </source>
</evidence>
<feature type="non-terminal residue" evidence="1">
    <location>
        <position position="72"/>
    </location>
</feature>
<protein>
    <submittedName>
        <fullName evidence="1">Uncharacterized protein</fullName>
    </submittedName>
</protein>
<name>A0A0F8Y4Q2_9ZZZZ</name>